<feature type="domain" description="PLD phosphodiesterase" evidence="2">
    <location>
        <begin position="109"/>
        <end position="135"/>
    </location>
</feature>
<dbReference type="RefSeq" id="WP_219964230.1">
    <property type="nucleotide sequence ID" value="NZ_JAGFNZ010000001.1"/>
</dbReference>
<sequence length="369" mass="42882">MELSFNGGRFVSLDGDLNYREVLKDFPTAKVIRIITYNISKNQRYDALLDSLKNVEADVQMITNVPSRMTEYYNTDAGRRMRSTARQNIQIYISKLNPDNFPGKFTPLFNVQNHAKLIGTENILYIGSANYSNESKDNIEAGVLIEDKDFIQELYTEFFDRVRKDSLSYFDENFSSFQLFILSLYAKFQHHHRKMLEDLYTDYMRTKMVVADSVFMDVSDLEALYRDLDELDSVCGAADDTYDEEDEEYNDDLEQLKERFDRLDIEWLKETISEGGTLYRLVAFNTEDEANDIMEREYASEAYDEKLGTYVEKAMDNAAEIYSSLHDAFSEESEGFLSEIEKILSALEAAIRFTNRWKAAKVNPEIDNT</sequence>
<dbReference type="InterPro" id="IPR001736">
    <property type="entry name" value="PLipase_D/transphosphatidylase"/>
</dbReference>
<dbReference type="CDD" id="cd00138">
    <property type="entry name" value="PLDc_SF"/>
    <property type="match status" value="1"/>
</dbReference>
<dbReference type="InterPro" id="IPR025202">
    <property type="entry name" value="PLD-like_dom"/>
</dbReference>
<keyword evidence="1" id="KW-0175">Coiled coil</keyword>
<comment type="caution">
    <text evidence="3">The sequence shown here is derived from an EMBL/GenBank/DDBJ whole genome shotgun (WGS) entry which is preliminary data.</text>
</comment>
<dbReference type="SUPFAM" id="SSF56024">
    <property type="entry name" value="Phospholipase D/nuclease"/>
    <property type="match status" value="1"/>
</dbReference>
<dbReference type="Gene3D" id="3.30.870.10">
    <property type="entry name" value="Endonuclease Chain A"/>
    <property type="match status" value="1"/>
</dbReference>
<accession>A0ABS7DKM4</accession>
<proteinExistence type="predicted"/>
<dbReference type="PROSITE" id="PS50035">
    <property type="entry name" value="PLD"/>
    <property type="match status" value="1"/>
</dbReference>
<dbReference type="Pfam" id="PF13091">
    <property type="entry name" value="PLDc_2"/>
    <property type="match status" value="1"/>
</dbReference>
<feature type="coiled-coil region" evidence="1">
    <location>
        <begin position="239"/>
        <end position="266"/>
    </location>
</feature>
<evidence type="ECO:0000256" key="1">
    <source>
        <dbReference type="SAM" id="Coils"/>
    </source>
</evidence>
<gene>
    <name evidence="3" type="ORF">J5W02_03405</name>
</gene>
<dbReference type="EMBL" id="JAGFNZ010000001">
    <property type="protein sequence ID" value="MBW7571849.1"/>
    <property type="molecule type" value="Genomic_DNA"/>
</dbReference>
<evidence type="ECO:0000259" key="2">
    <source>
        <dbReference type="PROSITE" id="PS50035"/>
    </source>
</evidence>
<name>A0ABS7DKM4_9FIRM</name>
<reference evidence="3 4" key="1">
    <citation type="submission" date="2021-03" db="EMBL/GenBank/DDBJ databases">
        <title>Caproiciproducens sp. nov. isolated from feces of cow.</title>
        <authorList>
            <person name="Choi J.-Y."/>
        </authorList>
    </citation>
    <scope>NUCLEOTIDE SEQUENCE [LARGE SCALE GENOMIC DNA]</scope>
    <source>
        <strain evidence="3 4">AGMB10547</strain>
    </source>
</reference>
<protein>
    <recommendedName>
        <fullName evidence="2">PLD phosphodiesterase domain-containing protein</fullName>
    </recommendedName>
</protein>
<dbReference type="Proteomes" id="UP000719942">
    <property type="component" value="Unassembled WGS sequence"/>
</dbReference>
<evidence type="ECO:0000313" key="4">
    <source>
        <dbReference type="Proteomes" id="UP000719942"/>
    </source>
</evidence>
<evidence type="ECO:0000313" key="3">
    <source>
        <dbReference type="EMBL" id="MBW7571849.1"/>
    </source>
</evidence>
<organism evidence="3 4">
    <name type="scientific">Caproiciproducens faecalis</name>
    <dbReference type="NCBI Taxonomy" id="2820301"/>
    <lineage>
        <taxon>Bacteria</taxon>
        <taxon>Bacillati</taxon>
        <taxon>Bacillota</taxon>
        <taxon>Clostridia</taxon>
        <taxon>Eubacteriales</taxon>
        <taxon>Acutalibacteraceae</taxon>
        <taxon>Caproiciproducens</taxon>
    </lineage>
</organism>
<keyword evidence="4" id="KW-1185">Reference proteome</keyword>